<reference evidence="2 3" key="1">
    <citation type="journal article" date="2019" name="Nat. Med.">
        <title>A library of human gut bacterial isolates paired with longitudinal multiomics data enables mechanistic microbiome research.</title>
        <authorList>
            <person name="Poyet M."/>
            <person name="Groussin M."/>
            <person name="Gibbons S.M."/>
            <person name="Avila-Pacheco J."/>
            <person name="Jiang X."/>
            <person name="Kearney S.M."/>
            <person name="Perrotta A.R."/>
            <person name="Berdy B."/>
            <person name="Zhao S."/>
            <person name="Lieberman T.D."/>
            <person name="Swanson P.K."/>
            <person name="Smith M."/>
            <person name="Roesemann S."/>
            <person name="Alexander J.E."/>
            <person name="Rich S.A."/>
            <person name="Livny J."/>
            <person name="Vlamakis H."/>
            <person name="Clish C."/>
            <person name="Bullock K."/>
            <person name="Deik A."/>
            <person name="Scott J."/>
            <person name="Pierce K.A."/>
            <person name="Xavier R.J."/>
            <person name="Alm E.J."/>
        </authorList>
    </citation>
    <scope>NUCLEOTIDE SEQUENCE [LARGE SCALE GENOMIC DNA]</scope>
    <source>
        <strain evidence="2 3">BIOML-A7</strain>
    </source>
</reference>
<dbReference type="InterPro" id="IPR000157">
    <property type="entry name" value="TIR_dom"/>
</dbReference>
<accession>A0A642KSN5</accession>
<evidence type="ECO:0000259" key="1">
    <source>
        <dbReference type="PROSITE" id="PS50104"/>
    </source>
</evidence>
<dbReference type="Pfam" id="PF13676">
    <property type="entry name" value="TIR_2"/>
    <property type="match status" value="1"/>
</dbReference>
<dbReference type="SUPFAM" id="SSF52200">
    <property type="entry name" value="Toll/Interleukin receptor TIR domain"/>
    <property type="match status" value="1"/>
</dbReference>
<evidence type="ECO:0000313" key="2">
    <source>
        <dbReference type="EMBL" id="KAA5173744.1"/>
    </source>
</evidence>
<dbReference type="InterPro" id="IPR001646">
    <property type="entry name" value="5peptide_repeat"/>
</dbReference>
<protein>
    <submittedName>
        <fullName evidence="2">TIR domain-containing protein</fullName>
    </submittedName>
</protein>
<proteinExistence type="predicted"/>
<feature type="domain" description="TIR" evidence="1">
    <location>
        <begin position="4"/>
        <end position="174"/>
    </location>
</feature>
<gene>
    <name evidence="2" type="ORF">F2Z29_11105</name>
</gene>
<dbReference type="Gene3D" id="2.160.20.80">
    <property type="entry name" value="E3 ubiquitin-protein ligase SopA"/>
    <property type="match status" value="1"/>
</dbReference>
<dbReference type="PROSITE" id="PS50104">
    <property type="entry name" value="TIR"/>
    <property type="match status" value="1"/>
</dbReference>
<evidence type="ECO:0000313" key="3">
    <source>
        <dbReference type="Proteomes" id="UP000436803"/>
    </source>
</evidence>
<organism evidence="2 3">
    <name type="scientific">Bacteroides fragilis</name>
    <dbReference type="NCBI Taxonomy" id="817"/>
    <lineage>
        <taxon>Bacteria</taxon>
        <taxon>Pseudomonadati</taxon>
        <taxon>Bacteroidota</taxon>
        <taxon>Bacteroidia</taxon>
        <taxon>Bacteroidales</taxon>
        <taxon>Bacteroidaceae</taxon>
        <taxon>Bacteroides</taxon>
    </lineage>
</organism>
<dbReference type="GO" id="GO:0007165">
    <property type="term" value="P:signal transduction"/>
    <property type="evidence" value="ECO:0007669"/>
    <property type="project" value="InterPro"/>
</dbReference>
<dbReference type="AlphaFoldDB" id="A0A642KSN5"/>
<name>A0A642KSN5_BACFG</name>
<dbReference type="InterPro" id="IPR035897">
    <property type="entry name" value="Toll_tir_struct_dom_sf"/>
</dbReference>
<dbReference type="Pfam" id="PF00805">
    <property type="entry name" value="Pentapeptide"/>
    <property type="match status" value="2"/>
</dbReference>
<dbReference type="Gene3D" id="3.40.50.10140">
    <property type="entry name" value="Toll/interleukin-1 receptor homology (TIR) domain"/>
    <property type="match status" value="1"/>
</dbReference>
<dbReference type="EMBL" id="VWAW01000008">
    <property type="protein sequence ID" value="KAA5173744.1"/>
    <property type="molecule type" value="Genomic_DNA"/>
</dbReference>
<dbReference type="SMART" id="SM00255">
    <property type="entry name" value="TIR"/>
    <property type="match status" value="1"/>
</dbReference>
<comment type="caution">
    <text evidence="2">The sequence shown here is derived from an EMBL/GenBank/DDBJ whole genome shotgun (WGS) entry which is preliminary data.</text>
</comment>
<sequence length="540" mass="62564">MDSKPIKIFISYSHKDETMKDRFLTYISPLKKTRNIEIWEDRVLMMGQHFNLEINNNLLGANIIICLVSADYLNSNYCQEIELKIAIEKEKNHKAVILPVLLYECMWDDTVLKDFSIFPRDAKPIGNLDNAHAFCEVAKGVTEIIDHFNELIKPDDVDEVDKVTKIAKDIIKKDEKKECDEVIKKFATENDPFKVDMDVVKDINKLVEFAEKYEHFREEIFNTLCAHVRKKSNLDEKIVYVNGRRDRLSDTLLTPYLLDKQWRNLSMEQKKLKKISYDVQLVFEILFKDHKDIFCNYKADFSNSMLINIDLSGMSIRNANFSNCCMQFARMYSNETDNVISEYINCDFTGVLLDGANMANSDLSGSIFVLAKMRFANLFGCKLLGTNFMASDITGGLLSRNEVFANFNNSILDGTEISDLKFISENGKKSSFNKISLNFAFVYCDIFQNDAVEINPIEKYGMETDRRYYAVNRRITRLLHYRKKLLRKDENNDSVIISINRFNKIVGIVKDYIVENSYGEDLSALKDLQEISIADYNNEL</sequence>
<dbReference type="Proteomes" id="UP000436803">
    <property type="component" value="Unassembled WGS sequence"/>
</dbReference>
<dbReference type="SUPFAM" id="SSF141571">
    <property type="entry name" value="Pentapeptide repeat-like"/>
    <property type="match status" value="1"/>
</dbReference>